<dbReference type="InterPro" id="IPR001447">
    <property type="entry name" value="Arylamine_N-AcTrfase"/>
</dbReference>
<evidence type="ECO:0000313" key="3">
    <source>
        <dbReference type="Proteomes" id="UP000602905"/>
    </source>
</evidence>
<gene>
    <name evidence="2" type="ORF">RHS03_06505</name>
</gene>
<accession>A0A8H7LVE8</accession>
<dbReference type="OrthoDB" id="3211846at2759"/>
<proteinExistence type="inferred from homology"/>
<reference evidence="2" key="1">
    <citation type="submission" date="2020-09" db="EMBL/GenBank/DDBJ databases">
        <title>Comparative genome analyses of four rice-infecting Rhizoctonia solani isolates reveal extensive enrichment of homogalacturonan modification genes.</title>
        <authorList>
            <person name="Lee D.-Y."/>
            <person name="Jeon J."/>
            <person name="Kim K.-T."/>
            <person name="Cheong K."/>
            <person name="Song H."/>
            <person name="Choi G."/>
            <person name="Ko J."/>
            <person name="Opiyo S.O."/>
            <person name="Zuo S."/>
            <person name="Madhav S."/>
            <person name="Lee Y.-H."/>
            <person name="Wang G.-L."/>
        </authorList>
    </citation>
    <scope>NUCLEOTIDE SEQUENCE</scope>
    <source>
        <strain evidence="2">AG1-IA WGL</strain>
    </source>
</reference>
<organism evidence="2 3">
    <name type="scientific">Rhizoctonia solani</name>
    <dbReference type="NCBI Taxonomy" id="456999"/>
    <lineage>
        <taxon>Eukaryota</taxon>
        <taxon>Fungi</taxon>
        <taxon>Dikarya</taxon>
        <taxon>Basidiomycota</taxon>
        <taxon>Agaricomycotina</taxon>
        <taxon>Agaricomycetes</taxon>
        <taxon>Cantharellales</taxon>
        <taxon>Ceratobasidiaceae</taxon>
        <taxon>Rhizoctonia</taxon>
    </lineage>
</organism>
<name>A0A8H7LVE8_9AGAM</name>
<dbReference type="InterPro" id="IPR053710">
    <property type="entry name" value="Arylamine_NAT_domain_sf"/>
</dbReference>
<dbReference type="InterPro" id="IPR038765">
    <property type="entry name" value="Papain-like_cys_pep_sf"/>
</dbReference>
<dbReference type="Gene3D" id="3.30.2140.20">
    <property type="match status" value="1"/>
</dbReference>
<feature type="non-terminal residue" evidence="2">
    <location>
        <position position="1"/>
    </location>
</feature>
<comment type="caution">
    <text evidence="2">The sequence shown here is derived from an EMBL/GenBank/DDBJ whole genome shotgun (WGS) entry which is preliminary data.</text>
</comment>
<dbReference type="PANTHER" id="PTHR11786">
    <property type="entry name" value="N-HYDROXYARYLAMINE O-ACETYLTRANSFERASE"/>
    <property type="match status" value="1"/>
</dbReference>
<dbReference type="EMBL" id="JACYCD010000156">
    <property type="protein sequence ID" value="KAF8701557.1"/>
    <property type="molecule type" value="Genomic_DNA"/>
</dbReference>
<dbReference type="Pfam" id="PF00797">
    <property type="entry name" value="Acetyltransf_2"/>
    <property type="match status" value="1"/>
</dbReference>
<dbReference type="GO" id="GO:0016407">
    <property type="term" value="F:acetyltransferase activity"/>
    <property type="evidence" value="ECO:0007669"/>
    <property type="project" value="InterPro"/>
</dbReference>
<evidence type="ECO:0000256" key="1">
    <source>
        <dbReference type="ARBA" id="ARBA00006547"/>
    </source>
</evidence>
<dbReference type="PANTHER" id="PTHR11786:SF0">
    <property type="entry name" value="ARYLAMINE N-ACETYLTRANSFERASE 4-RELATED"/>
    <property type="match status" value="1"/>
</dbReference>
<dbReference type="Proteomes" id="UP000602905">
    <property type="component" value="Unassembled WGS sequence"/>
</dbReference>
<keyword evidence="2" id="KW-0808">Transferase</keyword>
<protein>
    <submittedName>
        <fullName evidence="2">N-acetyltransferase</fullName>
    </submittedName>
</protein>
<dbReference type="AlphaFoldDB" id="A0A8H7LVE8"/>
<dbReference type="SUPFAM" id="SSF54001">
    <property type="entry name" value="Cysteine proteinases"/>
    <property type="match status" value="1"/>
</dbReference>
<comment type="similarity">
    <text evidence="1">Belongs to the arylamine N-acetyltransferase family.</text>
</comment>
<evidence type="ECO:0000313" key="2">
    <source>
        <dbReference type="EMBL" id="KAF8701557.1"/>
    </source>
</evidence>
<sequence>MYSSLMTQATLESVNVSDLRVKRVASPFTPEEILEYLAFIQWTPLPTLPEPATPQNWPELQPTLGNLEALARAHLLAFPYENTEKHYTSYKEQCFRPRDIFERLIRAGRGLGNTCVGHNTFFKGILQGLGYLTAARINTTWQTSLGPPKFCAMGHMVNIVLPIDAPLSLFPDTMPVPHLVDVGYGGLGALSMLLRPLPLLDGTVIPSFSPPEEHRLVRVPRPQNESTLECEPGWSLQVRASPSEQWRTPHWFTLSEYTESDWEWMSFCISKLPTGPTYNTLMCIKLHELPSGEIARTSIAGQRAVRKVGTQREVLERWEWEEERIEAMARLCGVQLDMAQALEAVRGKPGMALPIREDTEVKRGGEEK</sequence>